<dbReference type="GO" id="GO:0005829">
    <property type="term" value="C:cytosol"/>
    <property type="evidence" value="ECO:0007669"/>
    <property type="project" value="UniProtKB-UniRule"/>
</dbReference>
<evidence type="ECO:0000256" key="2">
    <source>
        <dbReference type="ARBA" id="ARBA00022490"/>
    </source>
</evidence>
<evidence type="ECO:0000256" key="1">
    <source>
        <dbReference type="ARBA" id="ARBA00004496"/>
    </source>
</evidence>
<dbReference type="Pfam" id="PF00567">
    <property type="entry name" value="TUDOR"/>
    <property type="match status" value="1"/>
</dbReference>
<dbReference type="EMBL" id="CAJVPL010000038">
    <property type="protein sequence ID" value="CAG8437045.1"/>
    <property type="molecule type" value="Genomic_DNA"/>
</dbReference>
<reference evidence="8" key="1">
    <citation type="submission" date="2021-06" db="EMBL/GenBank/DDBJ databases">
        <authorList>
            <person name="Kallberg Y."/>
            <person name="Tangrot J."/>
            <person name="Rosling A."/>
        </authorList>
    </citation>
    <scope>NUCLEOTIDE SEQUENCE</scope>
    <source>
        <strain evidence="8">MT106</strain>
    </source>
</reference>
<evidence type="ECO:0000313" key="8">
    <source>
        <dbReference type="EMBL" id="CAG8437045.1"/>
    </source>
</evidence>
<proteinExistence type="predicted"/>
<dbReference type="PIRSF" id="PIRSF017179">
    <property type="entry name" value="RISC-Tudor-SN"/>
    <property type="match status" value="1"/>
</dbReference>
<feature type="domain" description="Tudor" evidence="6">
    <location>
        <begin position="695"/>
        <end position="755"/>
    </location>
</feature>
<dbReference type="InterPro" id="IPR016071">
    <property type="entry name" value="Staphylococal_nuclease_OB-fold"/>
</dbReference>
<dbReference type="FunFam" id="2.40.50.90:FF:000001">
    <property type="entry name" value="Staphylococcal nuclease domain-containing protein"/>
    <property type="match status" value="1"/>
</dbReference>
<dbReference type="GO" id="GO:0004518">
    <property type="term" value="F:nuclease activity"/>
    <property type="evidence" value="ECO:0007669"/>
    <property type="project" value="TreeGrafter"/>
</dbReference>
<keyword evidence="9" id="KW-1185">Reference proteome</keyword>
<dbReference type="Pfam" id="PF00565">
    <property type="entry name" value="SNase"/>
    <property type="match status" value="5"/>
</dbReference>
<keyword evidence="3" id="KW-0597">Phosphoprotein</keyword>
<dbReference type="InterPro" id="IPR002999">
    <property type="entry name" value="Tudor"/>
</dbReference>
<organism evidence="8 9">
    <name type="scientific">Ambispora gerdemannii</name>
    <dbReference type="NCBI Taxonomy" id="144530"/>
    <lineage>
        <taxon>Eukaryota</taxon>
        <taxon>Fungi</taxon>
        <taxon>Fungi incertae sedis</taxon>
        <taxon>Mucoromycota</taxon>
        <taxon>Glomeromycotina</taxon>
        <taxon>Glomeromycetes</taxon>
        <taxon>Archaeosporales</taxon>
        <taxon>Ambisporaceae</taxon>
        <taxon>Ambispora</taxon>
    </lineage>
</organism>
<protein>
    <submittedName>
        <fullName evidence="8">10500_t:CDS:1</fullName>
    </submittedName>
</protein>
<comment type="subcellular location">
    <subcellularLocation>
        <location evidence="1 5">Cytoplasm</location>
    </subcellularLocation>
</comment>
<dbReference type="GO" id="GO:0031047">
    <property type="term" value="P:regulatory ncRNA-mediated gene silencing"/>
    <property type="evidence" value="ECO:0007669"/>
    <property type="project" value="UniProtKB-UniRule"/>
</dbReference>
<dbReference type="Gene3D" id="2.40.50.90">
    <property type="match status" value="5"/>
</dbReference>
<evidence type="ECO:0000313" key="9">
    <source>
        <dbReference type="Proteomes" id="UP000789831"/>
    </source>
</evidence>
<dbReference type="SUPFAM" id="SSF50199">
    <property type="entry name" value="Staphylococcal nuclease"/>
    <property type="match status" value="5"/>
</dbReference>
<keyword evidence="4" id="KW-0677">Repeat</keyword>
<dbReference type="InterPro" id="IPR035437">
    <property type="entry name" value="SNase_OB-fold_sf"/>
</dbReference>
<feature type="domain" description="TNase-like" evidence="7">
    <location>
        <begin position="2"/>
        <end position="142"/>
    </location>
</feature>
<dbReference type="SMART" id="SM00333">
    <property type="entry name" value="TUDOR"/>
    <property type="match status" value="1"/>
</dbReference>
<dbReference type="SMART" id="SM00318">
    <property type="entry name" value="SNc"/>
    <property type="match status" value="4"/>
</dbReference>
<dbReference type="AlphaFoldDB" id="A0A9N8YLI4"/>
<dbReference type="PANTHER" id="PTHR12302:SF2">
    <property type="entry name" value="STAPHYLOCOCCAL NUCLEASE DOMAIN-CONTAINING PROTEIN 1"/>
    <property type="match status" value="1"/>
</dbReference>
<dbReference type="Gene3D" id="2.30.30.140">
    <property type="match status" value="1"/>
</dbReference>
<dbReference type="GO" id="GO:0031332">
    <property type="term" value="C:RNAi effector complex"/>
    <property type="evidence" value="ECO:0007669"/>
    <property type="project" value="InterPro"/>
</dbReference>
<keyword evidence="2 5" id="KW-0963">Cytoplasm</keyword>
<feature type="domain" description="TNase-like" evidence="7">
    <location>
        <begin position="322"/>
        <end position="460"/>
    </location>
</feature>
<evidence type="ECO:0000259" key="6">
    <source>
        <dbReference type="PROSITE" id="PS50304"/>
    </source>
</evidence>
<accession>A0A9N8YLI4</accession>
<gene>
    <name evidence="8" type="ORF">AGERDE_LOCUS732</name>
</gene>
<name>A0A9N8YLI4_9GLOM</name>
<dbReference type="OrthoDB" id="10023235at2759"/>
<dbReference type="InterPro" id="IPR016685">
    <property type="entry name" value="Silence_cplx_Nase-comp_TudorSN"/>
</dbReference>
<evidence type="ECO:0000256" key="4">
    <source>
        <dbReference type="ARBA" id="ARBA00022737"/>
    </source>
</evidence>
<sequence>MSYHKAIVKSVLSGDTIVLRGKPKGNQPPPERQLNLAYVEAPRLRLGQNSKTDDEPFAFESREFLRKLLVGKEVSFVIAYTTPNSREFGSIFISSENVTFQALREGWVKVRDRKTKDDGDELEPLLSLEQSAKEAGKGIWGDKENSVRVVNYALPGDSSQFLNKYRGTSIDGIVEQVRDASTLRVLLLLQPPEPQQYITLMISGIKAPIVRKGIPDVEELIEPFGEEAKFFVESKLLQRDVKIVLEGQSGNNQALIGSVLHPAGNIAEALVQVGLAKVVDWSITLVTDGPVKLRAAEKLAKEKRLRIWQDHVARSKAGGEDHEFNGTVTKIISGDTLQIRVNRSGVEKKLQLSSIRQPKPKDPKLPEYNYDARELLRKRLIGKVVHVTIDYEKPAQDNFEARECATVKIGETNIAEILVERGLAHVIRHKKDDEDRSGAYDQLLIAEQKAINNGKGIHSGKEPPVYRIGDASENSNKARQFLHSLQRSGRIPAIVDHVANGSRFKIYVPKENCKLTFVLGGVRSPRLGRSPAEKTEPFAAEALEFATNRALQRDVEIEVENVDKTGGFIGTLWLNKTENFAVSLLQEGFATIHEYSADQSAYANQLYAGERAAKSSRKNIWGLHDGNSLSNDITNDREGVTQEPNKEYLDVIISEVVSGGNFYIQVVNDSIHSLEQLMSEFSLHHKNNNSNQTITPRNGEIVSAQFTQDDQWYRAKIKKYSSEAKTVEVIYIDYGNSETIPLSRVRPIPPNFSQLPPQSHEAVLSFIKVSPLEGDYGIEALERFRELTDNKQLVANLDFVENKVRHLTLYDPAVSQSPEASINAELVRDGLALVEKSYLPVNRIVVEKLLEVQDQAKKNRMGMFEYGDITED</sequence>
<dbReference type="GO" id="GO:0005634">
    <property type="term" value="C:nucleus"/>
    <property type="evidence" value="ECO:0007669"/>
    <property type="project" value="TreeGrafter"/>
</dbReference>
<evidence type="ECO:0000256" key="3">
    <source>
        <dbReference type="ARBA" id="ARBA00022553"/>
    </source>
</evidence>
<dbReference type="Proteomes" id="UP000789831">
    <property type="component" value="Unassembled WGS sequence"/>
</dbReference>
<dbReference type="FunFam" id="2.40.50.90:FF:000002">
    <property type="entry name" value="Staphylococcal nuclease domain-containing protein"/>
    <property type="match status" value="1"/>
</dbReference>
<dbReference type="FunFam" id="2.40.50.90:FF:000018">
    <property type="entry name" value="Ribonuclease"/>
    <property type="match status" value="1"/>
</dbReference>
<evidence type="ECO:0000259" key="7">
    <source>
        <dbReference type="PROSITE" id="PS50830"/>
    </source>
</evidence>
<dbReference type="CDD" id="cd00175">
    <property type="entry name" value="SNc"/>
    <property type="match status" value="2"/>
</dbReference>
<evidence type="ECO:0000256" key="5">
    <source>
        <dbReference type="PIRNR" id="PIRNR017179"/>
    </source>
</evidence>
<dbReference type="PROSITE" id="PS50830">
    <property type="entry name" value="TNASE_3"/>
    <property type="match status" value="4"/>
</dbReference>
<dbReference type="GO" id="GO:0006402">
    <property type="term" value="P:mRNA catabolic process"/>
    <property type="evidence" value="ECO:0007669"/>
    <property type="project" value="UniProtKB-UniRule"/>
</dbReference>
<dbReference type="PANTHER" id="PTHR12302">
    <property type="entry name" value="EBNA2 BINDING PROTEIN P100"/>
    <property type="match status" value="1"/>
</dbReference>
<dbReference type="GO" id="GO:0003723">
    <property type="term" value="F:RNA binding"/>
    <property type="evidence" value="ECO:0007669"/>
    <property type="project" value="UniProtKB-UniRule"/>
</dbReference>
<dbReference type="FunFam" id="2.40.50.90:FF:000010">
    <property type="entry name" value="Ribonuclease"/>
    <property type="match status" value="1"/>
</dbReference>
<dbReference type="FunFam" id="2.30.30.140:FF:000018">
    <property type="entry name" value="Serine/threonine-protein kinase 31"/>
    <property type="match status" value="1"/>
</dbReference>
<dbReference type="PROSITE" id="PS50304">
    <property type="entry name" value="TUDOR"/>
    <property type="match status" value="1"/>
</dbReference>
<feature type="domain" description="TNase-like" evidence="7">
    <location>
        <begin position="489"/>
        <end position="623"/>
    </location>
</feature>
<feature type="domain" description="TNase-like" evidence="7">
    <location>
        <begin position="168"/>
        <end position="310"/>
    </location>
</feature>
<dbReference type="SUPFAM" id="SSF63748">
    <property type="entry name" value="Tudor/PWWP/MBT"/>
    <property type="match status" value="1"/>
</dbReference>
<comment type="caution">
    <text evidence="8">The sequence shown here is derived from an EMBL/GenBank/DDBJ whole genome shotgun (WGS) entry which is preliminary data.</text>
</comment>